<evidence type="ECO:0000259" key="2">
    <source>
        <dbReference type="Pfam" id="PF05225"/>
    </source>
</evidence>
<keyword evidence="4" id="KW-1185">Reference proteome</keyword>
<accession>A0ABD2NAQ0</accession>
<comment type="caution">
    <text evidence="3">The sequence shown here is derived from an EMBL/GenBank/DDBJ whole genome shotgun (WGS) entry which is preliminary data.</text>
</comment>
<sequence length="106" mass="12091">MPTKYIRQPGSTRGFYSEDALTHAMVAVRNEMGVNLAARVYNIPSRTLRCLLHNNEPFKKAMEPTGIFGETNDDELKLVAHYKHCRKKGFASTRDDIRSLAFNFVN</sequence>
<feature type="domain" description="HTH psq-type" evidence="2">
    <location>
        <begin position="17"/>
        <end position="49"/>
    </location>
</feature>
<dbReference type="InterPro" id="IPR009057">
    <property type="entry name" value="Homeodomain-like_sf"/>
</dbReference>
<dbReference type="EMBL" id="JABFTP020000083">
    <property type="protein sequence ID" value="KAL3275761.1"/>
    <property type="molecule type" value="Genomic_DNA"/>
</dbReference>
<comment type="subcellular location">
    <subcellularLocation>
        <location evidence="1">Nucleus</location>
    </subcellularLocation>
</comment>
<dbReference type="SUPFAM" id="SSF46689">
    <property type="entry name" value="Homeodomain-like"/>
    <property type="match status" value="1"/>
</dbReference>
<evidence type="ECO:0000256" key="1">
    <source>
        <dbReference type="ARBA" id="ARBA00004123"/>
    </source>
</evidence>
<reference evidence="3 4" key="1">
    <citation type="journal article" date="2021" name="BMC Biol.">
        <title>Horizontally acquired antibacterial genes associated with adaptive radiation of ladybird beetles.</title>
        <authorList>
            <person name="Li H.S."/>
            <person name="Tang X.F."/>
            <person name="Huang Y.H."/>
            <person name="Xu Z.Y."/>
            <person name="Chen M.L."/>
            <person name="Du X.Y."/>
            <person name="Qiu B.Y."/>
            <person name="Chen P.T."/>
            <person name="Zhang W."/>
            <person name="Slipinski A."/>
            <person name="Escalona H.E."/>
            <person name="Waterhouse R.M."/>
            <person name="Zwick A."/>
            <person name="Pang H."/>
        </authorList>
    </citation>
    <scope>NUCLEOTIDE SEQUENCE [LARGE SCALE GENOMIC DNA]</scope>
    <source>
        <strain evidence="3">SYSU2018</strain>
    </source>
</reference>
<evidence type="ECO:0000313" key="3">
    <source>
        <dbReference type="EMBL" id="KAL3275761.1"/>
    </source>
</evidence>
<dbReference type="Pfam" id="PF05225">
    <property type="entry name" value="HTH_psq"/>
    <property type="match status" value="1"/>
</dbReference>
<dbReference type="GO" id="GO:0005634">
    <property type="term" value="C:nucleus"/>
    <property type="evidence" value="ECO:0007669"/>
    <property type="project" value="UniProtKB-SubCell"/>
</dbReference>
<name>A0ABD2NAQ0_9CUCU</name>
<organism evidence="3 4">
    <name type="scientific">Cryptolaemus montrouzieri</name>
    <dbReference type="NCBI Taxonomy" id="559131"/>
    <lineage>
        <taxon>Eukaryota</taxon>
        <taxon>Metazoa</taxon>
        <taxon>Ecdysozoa</taxon>
        <taxon>Arthropoda</taxon>
        <taxon>Hexapoda</taxon>
        <taxon>Insecta</taxon>
        <taxon>Pterygota</taxon>
        <taxon>Neoptera</taxon>
        <taxon>Endopterygota</taxon>
        <taxon>Coleoptera</taxon>
        <taxon>Polyphaga</taxon>
        <taxon>Cucujiformia</taxon>
        <taxon>Coccinelloidea</taxon>
        <taxon>Coccinellidae</taxon>
        <taxon>Scymninae</taxon>
        <taxon>Scymnini</taxon>
        <taxon>Cryptolaemus</taxon>
    </lineage>
</organism>
<evidence type="ECO:0000313" key="4">
    <source>
        <dbReference type="Proteomes" id="UP001516400"/>
    </source>
</evidence>
<gene>
    <name evidence="3" type="ORF">HHI36_020506</name>
</gene>
<dbReference type="Proteomes" id="UP001516400">
    <property type="component" value="Unassembled WGS sequence"/>
</dbReference>
<dbReference type="AlphaFoldDB" id="A0ABD2NAQ0"/>
<proteinExistence type="predicted"/>
<dbReference type="InterPro" id="IPR007889">
    <property type="entry name" value="HTH_Psq"/>
</dbReference>
<dbReference type="Gene3D" id="1.10.10.60">
    <property type="entry name" value="Homeodomain-like"/>
    <property type="match status" value="1"/>
</dbReference>
<protein>
    <recommendedName>
        <fullName evidence="2">HTH psq-type domain-containing protein</fullName>
    </recommendedName>
</protein>